<gene>
    <name evidence="1" type="ORF">LTR37_008292</name>
</gene>
<comment type="caution">
    <text evidence="1">The sequence shown here is derived from an EMBL/GenBank/DDBJ whole genome shotgun (WGS) entry which is preliminary data.</text>
</comment>
<dbReference type="Proteomes" id="UP001281147">
    <property type="component" value="Unassembled WGS sequence"/>
</dbReference>
<accession>A0ACC3NBQ5</accession>
<organism evidence="1 2">
    <name type="scientific">Vermiconidia calcicola</name>
    <dbReference type="NCBI Taxonomy" id="1690605"/>
    <lineage>
        <taxon>Eukaryota</taxon>
        <taxon>Fungi</taxon>
        <taxon>Dikarya</taxon>
        <taxon>Ascomycota</taxon>
        <taxon>Pezizomycotina</taxon>
        <taxon>Dothideomycetes</taxon>
        <taxon>Dothideomycetidae</taxon>
        <taxon>Mycosphaerellales</taxon>
        <taxon>Extremaceae</taxon>
        <taxon>Vermiconidia</taxon>
    </lineage>
</organism>
<protein>
    <submittedName>
        <fullName evidence="1">Uncharacterized protein</fullName>
    </submittedName>
</protein>
<dbReference type="EMBL" id="JAUTXU010000060">
    <property type="protein sequence ID" value="KAK3713806.1"/>
    <property type="molecule type" value="Genomic_DNA"/>
</dbReference>
<evidence type="ECO:0000313" key="1">
    <source>
        <dbReference type="EMBL" id="KAK3713806.1"/>
    </source>
</evidence>
<name>A0ACC3NBQ5_9PEZI</name>
<evidence type="ECO:0000313" key="2">
    <source>
        <dbReference type="Proteomes" id="UP001281147"/>
    </source>
</evidence>
<keyword evidence="2" id="KW-1185">Reference proteome</keyword>
<sequence length="63" mass="7379">MPQLLPNRKRRMFSEAPQSPLSALPIPRLRNHDGSDEHSNDSTISATRSQWYNAINHQNRRQR</sequence>
<reference evidence="1" key="1">
    <citation type="submission" date="2023-07" db="EMBL/GenBank/DDBJ databases">
        <title>Black Yeasts Isolated from many extreme environments.</title>
        <authorList>
            <person name="Coleine C."/>
            <person name="Stajich J.E."/>
            <person name="Selbmann L."/>
        </authorList>
    </citation>
    <scope>NUCLEOTIDE SEQUENCE</scope>
    <source>
        <strain evidence="1">CCFEE 5714</strain>
    </source>
</reference>
<proteinExistence type="predicted"/>